<accession>F2E852</accession>
<reference evidence="1" key="1">
    <citation type="journal article" date="2011" name="Plant Physiol.">
        <title>Comprehensive sequence analysis of 24,783 barley full-length cDNAs derived from 12 clone libraries.</title>
        <authorList>
            <person name="Matsumoto T."/>
            <person name="Tanaka T."/>
            <person name="Sakai H."/>
            <person name="Amano N."/>
            <person name="Kanamori H."/>
            <person name="Kurita K."/>
            <person name="Kikuta A."/>
            <person name="Kamiya K."/>
            <person name="Yamamoto M."/>
            <person name="Ikawa H."/>
            <person name="Fujii N."/>
            <person name="Hori K."/>
            <person name="Itoh T."/>
            <person name="Sato K."/>
        </authorList>
    </citation>
    <scope>NUCLEOTIDE SEQUENCE</scope>
    <source>
        <tissue evidence="1">Shoot and root</tissue>
    </source>
</reference>
<evidence type="ECO:0000313" key="1">
    <source>
        <dbReference type="EMBL" id="BAK03524.1"/>
    </source>
</evidence>
<dbReference type="EMBL" id="AK372326">
    <property type="protein sequence ID" value="BAK03524.1"/>
    <property type="molecule type" value="mRNA"/>
</dbReference>
<name>F2E852_HORVV</name>
<proteinExistence type="evidence at transcript level"/>
<dbReference type="AlphaFoldDB" id="F2E852"/>
<organism evidence="1">
    <name type="scientific">Hordeum vulgare subsp. vulgare</name>
    <name type="common">Domesticated barley</name>
    <dbReference type="NCBI Taxonomy" id="112509"/>
    <lineage>
        <taxon>Eukaryota</taxon>
        <taxon>Viridiplantae</taxon>
        <taxon>Streptophyta</taxon>
        <taxon>Embryophyta</taxon>
        <taxon>Tracheophyta</taxon>
        <taxon>Spermatophyta</taxon>
        <taxon>Magnoliopsida</taxon>
        <taxon>Liliopsida</taxon>
        <taxon>Poales</taxon>
        <taxon>Poaceae</taxon>
        <taxon>BOP clade</taxon>
        <taxon>Pooideae</taxon>
        <taxon>Triticodae</taxon>
        <taxon>Triticeae</taxon>
        <taxon>Hordeinae</taxon>
        <taxon>Hordeum</taxon>
    </lineage>
</organism>
<protein>
    <submittedName>
        <fullName evidence="1">Predicted protein</fullName>
    </submittedName>
</protein>
<sequence length="55" mass="6491">MMSNSFPFNIVSVLSKYSKAILCDKWCWSSRSSMLMLFIIYIHSYSFHLVSELTF</sequence>